<feature type="binding site" evidence="8">
    <location>
        <position position="92"/>
    </location>
    <ligand>
        <name>phosphoenolpyruvate</name>
        <dbReference type="ChEBI" id="CHEBI:58702"/>
    </ligand>
</feature>
<dbReference type="InterPro" id="IPR023193">
    <property type="entry name" value="EPSP_synthase_CS"/>
</dbReference>
<dbReference type="Proteomes" id="UP000318336">
    <property type="component" value="Unassembled WGS sequence"/>
</dbReference>
<evidence type="ECO:0000256" key="8">
    <source>
        <dbReference type="HAMAP-Rule" id="MF_00210"/>
    </source>
</evidence>
<comment type="pathway">
    <text evidence="1 8">Metabolic intermediate biosynthesis; chorismate biosynthesis; chorismate from D-erythrose 4-phosphate and phosphoenolpyruvate: step 6/7.</text>
</comment>
<evidence type="ECO:0000313" key="10">
    <source>
        <dbReference type="EMBL" id="TQL32424.1"/>
    </source>
</evidence>
<dbReference type="PROSITE" id="PS00885">
    <property type="entry name" value="EPSP_SYNTHASE_2"/>
    <property type="match status" value="1"/>
</dbReference>
<dbReference type="EC" id="2.5.1.19" evidence="8"/>
<dbReference type="GO" id="GO:0008652">
    <property type="term" value="P:amino acid biosynthetic process"/>
    <property type="evidence" value="ECO:0007669"/>
    <property type="project" value="UniProtKB-KW"/>
</dbReference>
<dbReference type="FunFam" id="3.65.10.10:FF:000010">
    <property type="entry name" value="3-phosphoshikimate 1-carboxyvinyltransferase"/>
    <property type="match status" value="1"/>
</dbReference>
<gene>
    <name evidence="8" type="primary">aroA</name>
    <name evidence="10" type="ORF">FB554_0549</name>
</gene>
<dbReference type="NCBIfam" id="TIGR01356">
    <property type="entry name" value="aroA"/>
    <property type="match status" value="1"/>
</dbReference>
<organism evidence="10 11">
    <name type="scientific">Barrientosiimonas humi</name>
    <dbReference type="NCBI Taxonomy" id="999931"/>
    <lineage>
        <taxon>Bacteria</taxon>
        <taxon>Bacillati</taxon>
        <taxon>Actinomycetota</taxon>
        <taxon>Actinomycetes</taxon>
        <taxon>Micrococcales</taxon>
        <taxon>Dermacoccaceae</taxon>
        <taxon>Barrientosiimonas</taxon>
    </lineage>
</organism>
<feature type="binding site" evidence="8">
    <location>
        <position position="120"/>
    </location>
    <ligand>
        <name>phosphoenolpyruvate</name>
        <dbReference type="ChEBI" id="CHEBI:58702"/>
    </ligand>
</feature>
<protein>
    <recommendedName>
        <fullName evidence="8">3-phosphoshikimate 1-carboxyvinyltransferase</fullName>
        <ecNumber evidence="8">2.5.1.19</ecNumber>
    </recommendedName>
    <alternativeName>
        <fullName evidence="8">5-enolpyruvylshikimate-3-phosphate synthase</fullName>
        <shortName evidence="8">EPSP synthase</shortName>
        <shortName evidence="8">EPSPS</shortName>
    </alternativeName>
</protein>
<feature type="binding site" evidence="8">
    <location>
        <position position="168"/>
    </location>
    <ligand>
        <name>phosphoenolpyruvate</name>
        <dbReference type="ChEBI" id="CHEBI:58702"/>
    </ligand>
</feature>
<dbReference type="CDD" id="cd01556">
    <property type="entry name" value="EPSP_synthase"/>
    <property type="match status" value="1"/>
</dbReference>
<dbReference type="InterPro" id="IPR001986">
    <property type="entry name" value="Enolpyruvate_Tfrase_dom"/>
</dbReference>
<keyword evidence="5 8" id="KW-0808">Transferase</keyword>
<dbReference type="SUPFAM" id="SSF55205">
    <property type="entry name" value="EPT/RTPC-like"/>
    <property type="match status" value="1"/>
</dbReference>
<comment type="subunit">
    <text evidence="8">Monomer.</text>
</comment>
<feature type="binding site" evidence="8">
    <location>
        <position position="310"/>
    </location>
    <ligand>
        <name>3-phosphoshikimate</name>
        <dbReference type="ChEBI" id="CHEBI:145989"/>
    </ligand>
</feature>
<dbReference type="GO" id="GO:0005737">
    <property type="term" value="C:cytoplasm"/>
    <property type="evidence" value="ECO:0007669"/>
    <property type="project" value="UniProtKB-SubCell"/>
</dbReference>
<feature type="binding site" evidence="8">
    <location>
        <position position="337"/>
    </location>
    <ligand>
        <name>3-phosphoshikimate</name>
        <dbReference type="ChEBI" id="CHEBI:145989"/>
    </ligand>
</feature>
<reference evidence="10 11" key="1">
    <citation type="submission" date="2019-06" db="EMBL/GenBank/DDBJ databases">
        <title>Sequencing the genomes of 1000 actinobacteria strains.</title>
        <authorList>
            <person name="Klenk H.-P."/>
        </authorList>
    </citation>
    <scope>NUCLEOTIDE SEQUENCE [LARGE SCALE GENOMIC DNA]</scope>
    <source>
        <strain evidence="10 11">DSM 24617</strain>
    </source>
</reference>
<feature type="binding site" evidence="8">
    <location>
        <position position="407"/>
    </location>
    <ligand>
        <name>phosphoenolpyruvate</name>
        <dbReference type="ChEBI" id="CHEBI:58702"/>
    </ligand>
</feature>
<dbReference type="InterPro" id="IPR013792">
    <property type="entry name" value="RNA3'P_cycl/enolpyr_Trfase_a/b"/>
</dbReference>
<dbReference type="FunFam" id="3.65.10.10:FF:000011">
    <property type="entry name" value="3-phosphoshikimate 1-carboxyvinyltransferase"/>
    <property type="match status" value="1"/>
</dbReference>
<name>A0A542X9E8_9MICO</name>
<feature type="binding site" evidence="8">
    <location>
        <position position="341"/>
    </location>
    <ligand>
        <name>phosphoenolpyruvate</name>
        <dbReference type="ChEBI" id="CHEBI:58702"/>
    </ligand>
</feature>
<dbReference type="AlphaFoldDB" id="A0A542X9E8"/>
<dbReference type="UniPathway" id="UPA00053">
    <property type="reaction ID" value="UER00089"/>
</dbReference>
<feature type="binding site" evidence="8">
    <location>
        <position position="167"/>
    </location>
    <ligand>
        <name>3-phosphoshikimate</name>
        <dbReference type="ChEBI" id="CHEBI:145989"/>
    </ligand>
</feature>
<evidence type="ECO:0000256" key="7">
    <source>
        <dbReference type="ARBA" id="ARBA00044633"/>
    </source>
</evidence>
<feature type="binding site" evidence="8">
    <location>
        <position position="195"/>
    </location>
    <ligand>
        <name>3-phosphoshikimate</name>
        <dbReference type="ChEBI" id="CHEBI:145989"/>
    </ligand>
</feature>
<dbReference type="HAMAP" id="MF_00210">
    <property type="entry name" value="EPSP_synth"/>
    <property type="match status" value="1"/>
</dbReference>
<keyword evidence="11" id="KW-1185">Reference proteome</keyword>
<feature type="binding site" evidence="8">
    <location>
        <position position="25"/>
    </location>
    <ligand>
        <name>3-phosphoshikimate</name>
        <dbReference type="ChEBI" id="CHEBI:145989"/>
    </ligand>
</feature>
<dbReference type="Pfam" id="PF00275">
    <property type="entry name" value="EPSP_synthase"/>
    <property type="match status" value="1"/>
</dbReference>
<dbReference type="EMBL" id="VFOK01000001">
    <property type="protein sequence ID" value="TQL32424.1"/>
    <property type="molecule type" value="Genomic_DNA"/>
</dbReference>
<feature type="binding site" evidence="8">
    <location>
        <position position="29"/>
    </location>
    <ligand>
        <name>3-phosphoshikimate</name>
        <dbReference type="ChEBI" id="CHEBI:145989"/>
    </ligand>
</feature>
<evidence type="ECO:0000256" key="6">
    <source>
        <dbReference type="ARBA" id="ARBA00023141"/>
    </source>
</evidence>
<comment type="caution">
    <text evidence="8">Lacks conserved residue(s) required for the propagation of feature annotation.</text>
</comment>
<feature type="binding site" evidence="8">
    <location>
        <position position="382"/>
    </location>
    <ligand>
        <name>phosphoenolpyruvate</name>
        <dbReference type="ChEBI" id="CHEBI:58702"/>
    </ligand>
</feature>
<comment type="similarity">
    <text evidence="2 8">Belongs to the EPSP synthase family.</text>
</comment>
<dbReference type="PANTHER" id="PTHR21090">
    <property type="entry name" value="AROM/DEHYDROQUINATE SYNTHASE"/>
    <property type="match status" value="1"/>
</dbReference>
<evidence type="ECO:0000259" key="9">
    <source>
        <dbReference type="Pfam" id="PF00275"/>
    </source>
</evidence>
<dbReference type="RefSeq" id="WP_392425612.1">
    <property type="nucleotide sequence ID" value="NZ_CP170994.1"/>
</dbReference>
<feature type="domain" description="Enolpyruvate transferase" evidence="9">
    <location>
        <begin position="12"/>
        <end position="414"/>
    </location>
</feature>
<dbReference type="PIRSF" id="PIRSF000505">
    <property type="entry name" value="EPSPS"/>
    <property type="match status" value="1"/>
</dbReference>
<feature type="binding site" evidence="8">
    <location>
        <position position="168"/>
    </location>
    <ligand>
        <name>3-phosphoshikimate</name>
        <dbReference type="ChEBI" id="CHEBI:145989"/>
    </ligand>
</feature>
<evidence type="ECO:0000256" key="1">
    <source>
        <dbReference type="ARBA" id="ARBA00004811"/>
    </source>
</evidence>
<comment type="catalytic activity">
    <reaction evidence="7">
        <text>3-phosphoshikimate + phosphoenolpyruvate = 5-O-(1-carboxyvinyl)-3-phosphoshikimate + phosphate</text>
        <dbReference type="Rhea" id="RHEA:21256"/>
        <dbReference type="ChEBI" id="CHEBI:43474"/>
        <dbReference type="ChEBI" id="CHEBI:57701"/>
        <dbReference type="ChEBI" id="CHEBI:58702"/>
        <dbReference type="ChEBI" id="CHEBI:145989"/>
        <dbReference type="EC" id="2.5.1.19"/>
    </reaction>
    <physiologicalReaction direction="left-to-right" evidence="7">
        <dbReference type="Rhea" id="RHEA:21257"/>
    </physiologicalReaction>
</comment>
<dbReference type="GO" id="GO:0009423">
    <property type="term" value="P:chorismate biosynthetic process"/>
    <property type="evidence" value="ECO:0007669"/>
    <property type="project" value="UniProtKB-UniRule"/>
</dbReference>
<dbReference type="InterPro" id="IPR006264">
    <property type="entry name" value="EPSP_synthase"/>
</dbReference>
<dbReference type="GO" id="GO:0009073">
    <property type="term" value="P:aromatic amino acid family biosynthetic process"/>
    <property type="evidence" value="ECO:0007669"/>
    <property type="project" value="UniProtKB-KW"/>
</dbReference>
<evidence type="ECO:0000256" key="5">
    <source>
        <dbReference type="ARBA" id="ARBA00022679"/>
    </source>
</evidence>
<dbReference type="Gene3D" id="3.65.10.10">
    <property type="entry name" value="Enolpyruvate transferase domain"/>
    <property type="match status" value="2"/>
</dbReference>
<keyword evidence="3 8" id="KW-0963">Cytoplasm</keyword>
<evidence type="ECO:0000313" key="11">
    <source>
        <dbReference type="Proteomes" id="UP000318336"/>
    </source>
</evidence>
<dbReference type="InterPro" id="IPR036968">
    <property type="entry name" value="Enolpyruvate_Tfrase_sf"/>
</dbReference>
<feature type="binding site" evidence="8">
    <location>
        <position position="166"/>
    </location>
    <ligand>
        <name>3-phosphoshikimate</name>
        <dbReference type="ChEBI" id="CHEBI:145989"/>
    </ligand>
</feature>
<accession>A0A542X9E8</accession>
<comment type="subcellular location">
    <subcellularLocation>
        <location evidence="8">Cytoplasm</location>
    </subcellularLocation>
</comment>
<evidence type="ECO:0000256" key="4">
    <source>
        <dbReference type="ARBA" id="ARBA00022605"/>
    </source>
</evidence>
<dbReference type="GO" id="GO:0003866">
    <property type="term" value="F:3-phosphoshikimate 1-carboxyvinyltransferase activity"/>
    <property type="evidence" value="ECO:0007669"/>
    <property type="project" value="UniProtKB-UniRule"/>
</dbReference>
<evidence type="ECO:0000256" key="2">
    <source>
        <dbReference type="ARBA" id="ARBA00009948"/>
    </source>
</evidence>
<dbReference type="PROSITE" id="PS00104">
    <property type="entry name" value="EPSP_SYNTHASE_1"/>
    <property type="match status" value="1"/>
</dbReference>
<comment type="function">
    <text evidence="8">Catalyzes the transfer of the enolpyruvyl moiety of phosphoenolpyruvate (PEP) to the 5-hydroxyl of shikimate-3-phosphate (S3P) to produce enolpyruvyl shikimate-3-phosphate and inorganic phosphate.</text>
</comment>
<sequence>MTTDWPAPVADGPIDATVTVPGSKSLTNRFLVLAALAGDESLLRRPLRSRDTLLMAQALRSLGTVIEDTDDGWLVTPAPLRGPTQVDCGLAGTVMRFLPPVAGLADGPVHFDGDPHARTRPMGPVLGALRTLGVQIDDEGRDGMPFTVQGVGTVPGGSVRFDASASSQFVSALLLAGARFEQGVRVIHDGKPLPSQPHIDMTVEVLRDAGVMVDDTDANTWVVEPGEIHSLDVEVEPDLSNAAPFVAAALVAGGTVRVPAWPQFTTQAGDAIRDILDAMGADVALTRDGLTVSGTGEIVGIDIDLHDVGELTPVVAALAALADSPSHLRGIAHLRGHETDRLAALATELNRLGGDVSETEDGLTIRPRPLHGDLFRTYADHRMAMAAAVLGLRVPGLVIENVETTGKTLPAFPRLWEQLAGVG</sequence>
<keyword evidence="6 8" id="KW-0057">Aromatic amino acid biosynthesis</keyword>
<feature type="active site" description="Proton acceptor" evidence="8">
    <location>
        <position position="310"/>
    </location>
</feature>
<comment type="caution">
    <text evidence="10">The sequence shown here is derived from an EMBL/GenBank/DDBJ whole genome shotgun (WGS) entry which is preliminary data.</text>
</comment>
<dbReference type="PANTHER" id="PTHR21090:SF5">
    <property type="entry name" value="PENTAFUNCTIONAL AROM POLYPEPTIDE"/>
    <property type="match status" value="1"/>
</dbReference>
<feature type="binding site" evidence="8">
    <location>
        <position position="24"/>
    </location>
    <ligand>
        <name>phosphoenolpyruvate</name>
        <dbReference type="ChEBI" id="CHEBI:58702"/>
    </ligand>
</feature>
<feature type="binding site" evidence="8">
    <location>
        <position position="24"/>
    </location>
    <ligand>
        <name>3-phosphoshikimate</name>
        <dbReference type="ChEBI" id="CHEBI:145989"/>
    </ligand>
</feature>
<evidence type="ECO:0000256" key="3">
    <source>
        <dbReference type="ARBA" id="ARBA00022490"/>
    </source>
</evidence>
<proteinExistence type="inferred from homology"/>
<keyword evidence="4 8" id="KW-0028">Amino-acid biosynthesis</keyword>